<keyword evidence="3 7" id="KW-0812">Transmembrane</keyword>
<feature type="transmembrane region" description="Helical" evidence="7">
    <location>
        <begin position="102"/>
        <end position="123"/>
    </location>
</feature>
<evidence type="ECO:0000256" key="3">
    <source>
        <dbReference type="ARBA" id="ARBA00022692"/>
    </source>
</evidence>
<evidence type="ECO:0000256" key="1">
    <source>
        <dbReference type="ARBA" id="ARBA00004141"/>
    </source>
</evidence>
<keyword evidence="4 7" id="KW-1133">Transmembrane helix</keyword>
<dbReference type="PANTHER" id="PTHR23502">
    <property type="entry name" value="MAJOR FACILITATOR SUPERFAMILY"/>
    <property type="match status" value="1"/>
</dbReference>
<evidence type="ECO:0000256" key="4">
    <source>
        <dbReference type="ARBA" id="ARBA00022989"/>
    </source>
</evidence>
<feature type="transmembrane region" description="Helical" evidence="7">
    <location>
        <begin position="143"/>
        <end position="162"/>
    </location>
</feature>
<dbReference type="PANTHER" id="PTHR23502:SF68">
    <property type="entry name" value="MULTIDRUG TRANSPORTER, PUTATIVE (AFU_ORTHOLOGUE AFUA_3G01120)-RELATED"/>
    <property type="match status" value="1"/>
</dbReference>
<evidence type="ECO:0000313" key="9">
    <source>
        <dbReference type="EMBL" id="KAL2044547.1"/>
    </source>
</evidence>
<gene>
    <name evidence="9" type="ORF">ABVK25_012400</name>
</gene>
<feature type="compositionally biased region" description="Low complexity" evidence="6">
    <location>
        <begin position="18"/>
        <end position="31"/>
    </location>
</feature>
<dbReference type="PROSITE" id="PS50850">
    <property type="entry name" value="MFS"/>
    <property type="match status" value="1"/>
</dbReference>
<dbReference type="SUPFAM" id="SSF103473">
    <property type="entry name" value="MFS general substrate transporter"/>
    <property type="match status" value="1"/>
</dbReference>
<feature type="compositionally biased region" description="Basic and acidic residues" evidence="6">
    <location>
        <begin position="37"/>
        <end position="53"/>
    </location>
</feature>
<comment type="similarity">
    <text evidence="2">Belongs to the major facilitator superfamily.</text>
</comment>
<dbReference type="Gene3D" id="1.20.1720.10">
    <property type="entry name" value="Multidrug resistance protein D"/>
    <property type="match status" value="1"/>
</dbReference>
<organism evidence="9 10">
    <name type="scientific">Lepraria finkii</name>
    <dbReference type="NCBI Taxonomy" id="1340010"/>
    <lineage>
        <taxon>Eukaryota</taxon>
        <taxon>Fungi</taxon>
        <taxon>Dikarya</taxon>
        <taxon>Ascomycota</taxon>
        <taxon>Pezizomycotina</taxon>
        <taxon>Lecanoromycetes</taxon>
        <taxon>OSLEUM clade</taxon>
        <taxon>Lecanoromycetidae</taxon>
        <taxon>Lecanorales</taxon>
        <taxon>Lecanorineae</taxon>
        <taxon>Stereocaulaceae</taxon>
        <taxon>Lepraria</taxon>
    </lineage>
</organism>
<keyword evidence="10" id="KW-1185">Reference proteome</keyword>
<evidence type="ECO:0000259" key="8">
    <source>
        <dbReference type="PROSITE" id="PS50850"/>
    </source>
</evidence>
<keyword evidence="5 7" id="KW-0472">Membrane</keyword>
<evidence type="ECO:0000256" key="6">
    <source>
        <dbReference type="SAM" id="MobiDB-lite"/>
    </source>
</evidence>
<dbReference type="Proteomes" id="UP001590951">
    <property type="component" value="Unassembled WGS sequence"/>
</dbReference>
<evidence type="ECO:0000313" key="10">
    <source>
        <dbReference type="Proteomes" id="UP001590951"/>
    </source>
</evidence>
<evidence type="ECO:0000256" key="2">
    <source>
        <dbReference type="ARBA" id="ARBA00008335"/>
    </source>
</evidence>
<dbReference type="EMBL" id="JBHFEH010000200">
    <property type="protein sequence ID" value="KAL2044547.1"/>
    <property type="molecule type" value="Genomic_DNA"/>
</dbReference>
<dbReference type="InterPro" id="IPR020846">
    <property type="entry name" value="MFS_dom"/>
</dbReference>
<reference evidence="9 10" key="1">
    <citation type="submission" date="2024-09" db="EMBL/GenBank/DDBJ databases">
        <title>Rethinking Asexuality: The Enigmatic Case of Functional Sexual Genes in Lepraria (Stereocaulaceae).</title>
        <authorList>
            <person name="Doellman M."/>
            <person name="Sun Y."/>
            <person name="Barcenas-Pena A."/>
            <person name="Lumbsch H.T."/>
            <person name="Grewe F."/>
        </authorList>
    </citation>
    <scope>NUCLEOTIDE SEQUENCE [LARGE SCALE GENOMIC DNA]</scope>
    <source>
        <strain evidence="9 10">Grewe 0041</strain>
    </source>
</reference>
<feature type="compositionally biased region" description="Basic and acidic residues" evidence="6">
    <location>
        <begin position="1"/>
        <end position="17"/>
    </location>
</feature>
<sequence>MASEWREFALTDEKTVEQLKQTSSSSSTPEPHLSKKSSQEHNKTEEAQQHDVPEALPGVIPPIIDPEKETVTTTEAARDPNIVDWEEGEQANPQNWSMKKKWATMAIVSSITFLTPLASSMVAPGVQLIMRDFHSTNQTIGSFVVSIYVLGYAVGPLFIAPMSEVYGRLVMYHICNVMFTIWTLACALAPNMGSLLAFRLFAGIAGSC</sequence>
<comment type="caution">
    <text evidence="9">The sequence shown here is derived from an EMBL/GenBank/DDBJ whole genome shotgun (WGS) entry which is preliminary data.</text>
</comment>
<evidence type="ECO:0000256" key="5">
    <source>
        <dbReference type="ARBA" id="ARBA00023136"/>
    </source>
</evidence>
<dbReference type="InterPro" id="IPR036259">
    <property type="entry name" value="MFS_trans_sf"/>
</dbReference>
<feature type="transmembrane region" description="Helical" evidence="7">
    <location>
        <begin position="169"/>
        <end position="190"/>
    </location>
</feature>
<dbReference type="InterPro" id="IPR011701">
    <property type="entry name" value="MFS"/>
</dbReference>
<dbReference type="Pfam" id="PF07690">
    <property type="entry name" value="MFS_1"/>
    <property type="match status" value="1"/>
</dbReference>
<accession>A0ABR4AFF5</accession>
<name>A0ABR4AFF5_9LECA</name>
<protein>
    <recommendedName>
        <fullName evidence="8">Major facilitator superfamily (MFS) profile domain-containing protein</fullName>
    </recommendedName>
</protein>
<evidence type="ECO:0000256" key="7">
    <source>
        <dbReference type="SAM" id="Phobius"/>
    </source>
</evidence>
<feature type="region of interest" description="Disordered" evidence="6">
    <location>
        <begin position="1"/>
        <end position="77"/>
    </location>
</feature>
<feature type="domain" description="Major facilitator superfamily (MFS) profile" evidence="8">
    <location>
        <begin position="104"/>
        <end position="208"/>
    </location>
</feature>
<proteinExistence type="inferred from homology"/>
<comment type="subcellular location">
    <subcellularLocation>
        <location evidence="1">Membrane</location>
        <topology evidence="1">Multi-pass membrane protein</topology>
    </subcellularLocation>
</comment>